<reference evidence="3" key="1">
    <citation type="journal article" date="2017" name="Nat. Commun.">
        <title>The asparagus genome sheds light on the origin and evolution of a young Y chromosome.</title>
        <authorList>
            <person name="Harkess A."/>
            <person name="Zhou J."/>
            <person name="Xu C."/>
            <person name="Bowers J.E."/>
            <person name="Van der Hulst R."/>
            <person name="Ayyampalayam S."/>
            <person name="Mercati F."/>
            <person name="Riccardi P."/>
            <person name="McKain M.R."/>
            <person name="Kakrana A."/>
            <person name="Tang H."/>
            <person name="Ray J."/>
            <person name="Groenendijk J."/>
            <person name="Arikit S."/>
            <person name="Mathioni S.M."/>
            <person name="Nakano M."/>
            <person name="Shan H."/>
            <person name="Telgmann-Rauber A."/>
            <person name="Kanno A."/>
            <person name="Yue Z."/>
            <person name="Chen H."/>
            <person name="Li W."/>
            <person name="Chen Y."/>
            <person name="Xu X."/>
            <person name="Zhang Y."/>
            <person name="Luo S."/>
            <person name="Chen H."/>
            <person name="Gao J."/>
            <person name="Mao Z."/>
            <person name="Pires J.C."/>
            <person name="Luo M."/>
            <person name="Kudrna D."/>
            <person name="Wing R.A."/>
            <person name="Meyers B.C."/>
            <person name="Yi K."/>
            <person name="Kong H."/>
            <person name="Lavrijsen P."/>
            <person name="Sunseri F."/>
            <person name="Falavigna A."/>
            <person name="Ye Y."/>
            <person name="Leebens-Mack J.H."/>
            <person name="Chen G."/>
        </authorList>
    </citation>
    <scope>NUCLEOTIDE SEQUENCE [LARGE SCALE GENOMIC DNA]</scope>
    <source>
        <strain evidence="3">cv. DH0086</strain>
    </source>
</reference>
<dbReference type="Proteomes" id="UP000243459">
    <property type="component" value="Chromosome 5"/>
</dbReference>
<dbReference type="EMBL" id="CM007385">
    <property type="protein sequence ID" value="ONK68821.1"/>
    <property type="molecule type" value="Genomic_DNA"/>
</dbReference>
<gene>
    <name evidence="2" type="ORF">A4U43_C05F16370</name>
</gene>
<dbReference type="InterPro" id="IPR005174">
    <property type="entry name" value="KIB1-4_b-propeller"/>
</dbReference>
<dbReference type="AlphaFoldDB" id="A0A5P1EWE9"/>
<feature type="domain" description="KIB1-4 beta-propeller" evidence="1">
    <location>
        <begin position="12"/>
        <end position="230"/>
    </location>
</feature>
<dbReference type="Pfam" id="PF03478">
    <property type="entry name" value="Beta-prop_KIB1-4"/>
    <property type="match status" value="1"/>
</dbReference>
<organism evidence="2 3">
    <name type="scientific">Asparagus officinalis</name>
    <name type="common">Garden asparagus</name>
    <dbReference type="NCBI Taxonomy" id="4686"/>
    <lineage>
        <taxon>Eukaryota</taxon>
        <taxon>Viridiplantae</taxon>
        <taxon>Streptophyta</taxon>
        <taxon>Embryophyta</taxon>
        <taxon>Tracheophyta</taxon>
        <taxon>Spermatophyta</taxon>
        <taxon>Magnoliopsida</taxon>
        <taxon>Liliopsida</taxon>
        <taxon>Asparagales</taxon>
        <taxon>Asparagaceae</taxon>
        <taxon>Asparagoideae</taxon>
        <taxon>Asparagus</taxon>
    </lineage>
</organism>
<evidence type="ECO:0000313" key="2">
    <source>
        <dbReference type="EMBL" id="ONK68821.1"/>
    </source>
</evidence>
<proteinExistence type="predicted"/>
<dbReference type="InterPro" id="IPR050942">
    <property type="entry name" value="F-box_BR-signaling"/>
</dbReference>
<evidence type="ECO:0000259" key="1">
    <source>
        <dbReference type="Pfam" id="PF03478"/>
    </source>
</evidence>
<dbReference type="PANTHER" id="PTHR44259">
    <property type="entry name" value="OS07G0183000 PROTEIN-RELATED"/>
    <property type="match status" value="1"/>
</dbReference>
<sequence length="256" mass="29021">MIEYASYRGRDNWGIHLVNPFDSWSQLGLLPSSSTLSEDPSKHPACRRIVRIAMNNTAAVAMWGLSRNFLAYTRLGVDHRWIDLGDIVGYDKFEDVAAYKDGLFYAAYWGARRIIALDFSSPTVRATDMTLNLPAYQEGNGWTSFQQARLVNSSSGLFLVRWRNLLKVGEKKRREIDVYRLMDDDDDDAPKKWAPIESLGSFSFFLGTESLSVSLSTADFPSSQNCFLFAFEFSIASARELDVSIECTAWARVYIK</sequence>
<dbReference type="Gramene" id="ONK68821">
    <property type="protein sequence ID" value="ONK68821"/>
    <property type="gene ID" value="A4U43_C05F16370"/>
</dbReference>
<keyword evidence="3" id="KW-1185">Reference proteome</keyword>
<accession>A0A5P1EWE9</accession>
<evidence type="ECO:0000313" key="3">
    <source>
        <dbReference type="Proteomes" id="UP000243459"/>
    </source>
</evidence>
<protein>
    <recommendedName>
        <fullName evidence="1">KIB1-4 beta-propeller domain-containing protein</fullName>
    </recommendedName>
</protein>
<name>A0A5P1EWE9_ASPOF</name>